<evidence type="ECO:0000256" key="1">
    <source>
        <dbReference type="SAM" id="SignalP"/>
    </source>
</evidence>
<reference evidence="2 3" key="1">
    <citation type="submission" date="2020-04" db="EMBL/GenBank/DDBJ databases">
        <title>Zoogloea sp. G-4-1-14 isolated from soil.</title>
        <authorList>
            <person name="Dahal R.H."/>
        </authorList>
    </citation>
    <scope>NUCLEOTIDE SEQUENCE [LARGE SCALE GENOMIC DNA]</scope>
    <source>
        <strain evidence="2 3">G-4-1-14</strain>
    </source>
</reference>
<feature type="signal peptide" evidence="1">
    <location>
        <begin position="1"/>
        <end position="21"/>
    </location>
</feature>
<dbReference type="InterPro" id="IPR009560">
    <property type="entry name" value="DUF1176"/>
</dbReference>
<evidence type="ECO:0000313" key="2">
    <source>
        <dbReference type="EMBL" id="NML25185.1"/>
    </source>
</evidence>
<feature type="chain" id="PRO_5032660230" evidence="1">
    <location>
        <begin position="22"/>
        <end position="356"/>
    </location>
</feature>
<evidence type="ECO:0000313" key="3">
    <source>
        <dbReference type="Proteomes" id="UP000580043"/>
    </source>
</evidence>
<sequence length="356" mass="37870">MRLPALLLSAPLLLATPALRAADLPQARFSHGDWELACDNTRTCRAAGYSADGAELSVSVLLTRQAGPDQPVSAEVKIGRYGDNPVVDALPKRFRLNLQINGKAQGTVAFDSDSLQGRLDTAQVNALLAALSRKSSLEFVRNGSTWALSDSGAAAVLLKMDEFQGRLGTPGAIIRRGKQPESGVLPMLPGLSVKPGPLAPARAGDKGWVKQQGPALLKALRATLRNEDTDYCPDLTEPDPSFQEAPTATRLSDTRLLVATRCWSGAYNVGYGHWIVNQAPPYQPVLVTTSGSEYQAGTLTATHKGRGLGDCWSSDEWLWDGKGFVLTHSTTTGMCRLIAPGGAWDLPTRVGLGGGE</sequence>
<dbReference type="Pfam" id="PF06674">
    <property type="entry name" value="DUF1176"/>
    <property type="match status" value="1"/>
</dbReference>
<keyword evidence="3" id="KW-1185">Reference proteome</keyword>
<gene>
    <name evidence="2" type="ORF">HHL15_05495</name>
</gene>
<dbReference type="EMBL" id="JABBGA010000003">
    <property type="protein sequence ID" value="NML25185.1"/>
    <property type="molecule type" value="Genomic_DNA"/>
</dbReference>
<organism evidence="2 3">
    <name type="scientific">Zoogloea dura</name>
    <dbReference type="NCBI Taxonomy" id="2728840"/>
    <lineage>
        <taxon>Bacteria</taxon>
        <taxon>Pseudomonadati</taxon>
        <taxon>Pseudomonadota</taxon>
        <taxon>Betaproteobacteria</taxon>
        <taxon>Rhodocyclales</taxon>
        <taxon>Zoogloeaceae</taxon>
        <taxon>Zoogloea</taxon>
    </lineage>
</organism>
<dbReference type="AlphaFoldDB" id="A0A848G2F2"/>
<name>A0A848G2F2_9RHOO</name>
<accession>A0A848G2F2</accession>
<dbReference type="RefSeq" id="WP_169144826.1">
    <property type="nucleotide sequence ID" value="NZ_JABBGA010000003.1"/>
</dbReference>
<keyword evidence="1" id="KW-0732">Signal</keyword>
<dbReference type="Proteomes" id="UP000580043">
    <property type="component" value="Unassembled WGS sequence"/>
</dbReference>
<protein>
    <submittedName>
        <fullName evidence="2">DUF1176 domain-containing protein</fullName>
    </submittedName>
</protein>
<proteinExistence type="predicted"/>
<comment type="caution">
    <text evidence="2">The sequence shown here is derived from an EMBL/GenBank/DDBJ whole genome shotgun (WGS) entry which is preliminary data.</text>
</comment>